<reference evidence="1" key="1">
    <citation type="submission" date="2016-03" db="EMBL/GenBank/DDBJ databases">
        <authorList>
            <person name="Ploux O."/>
        </authorList>
    </citation>
    <scope>NUCLEOTIDE SEQUENCE</scope>
    <source>
        <strain evidence="1">UC10</strain>
    </source>
</reference>
<gene>
    <name evidence="1" type="ORF">MHPYR_490003</name>
</gene>
<evidence type="ECO:0000313" key="1">
    <source>
        <dbReference type="EMBL" id="SBS77790.1"/>
    </source>
</evidence>
<dbReference type="AlphaFoldDB" id="A0A1Y5PK48"/>
<protein>
    <recommendedName>
        <fullName evidence="2">ESAT-6-like protein</fullName>
    </recommendedName>
</protein>
<accession>A0A1Y5PK48</accession>
<organism evidence="1">
    <name type="scientific">uncultured Mycobacterium sp</name>
    <dbReference type="NCBI Taxonomy" id="171292"/>
    <lineage>
        <taxon>Bacteria</taxon>
        <taxon>Bacillati</taxon>
        <taxon>Actinomycetota</taxon>
        <taxon>Actinomycetes</taxon>
        <taxon>Mycobacteriales</taxon>
        <taxon>Mycobacteriaceae</taxon>
        <taxon>Mycobacterium</taxon>
        <taxon>environmental samples</taxon>
    </lineage>
</organism>
<dbReference type="InterPro" id="IPR036689">
    <property type="entry name" value="ESAT-6-like_sf"/>
</dbReference>
<dbReference type="EMBL" id="FLQS01000044">
    <property type="protein sequence ID" value="SBS77790.1"/>
    <property type="molecule type" value="Genomic_DNA"/>
</dbReference>
<dbReference type="Gene3D" id="1.10.287.1060">
    <property type="entry name" value="ESAT-6-like"/>
    <property type="match status" value="1"/>
</dbReference>
<name>A0A1Y5PK48_9MYCO</name>
<proteinExistence type="predicted"/>
<dbReference type="SUPFAM" id="SSF140453">
    <property type="entry name" value="EsxAB dimer-like"/>
    <property type="match status" value="1"/>
</dbReference>
<sequence>MADNLKVDVAGLICGGSDIGEQATVLSTSHLQSMIGLSDSESGWVGASADALVQMAETWQQVADQHHTTLIQQAAHVAEAGRGFRSTDERNAAQLEQVGD</sequence>
<evidence type="ECO:0008006" key="2">
    <source>
        <dbReference type="Google" id="ProtNLM"/>
    </source>
</evidence>